<accession>A0A0W0XLL3</accession>
<proteinExistence type="predicted"/>
<dbReference type="OrthoDB" id="9799841at2"/>
<protein>
    <submittedName>
        <fullName evidence="1">Uncharacterized protein</fullName>
    </submittedName>
</protein>
<name>A0A0W0XLL3_9GAMM</name>
<evidence type="ECO:0000313" key="1">
    <source>
        <dbReference type="EMBL" id="KTD45514.1"/>
    </source>
</evidence>
<keyword evidence="2" id="KW-1185">Reference proteome</keyword>
<sequence>MQSVYPTLKAVFQLSDDAINIRLFAHEPHRFASTVNGYFPPHTTKDLTNKIIWQVNALDFQLFKARYTGEALLARLLAALQKATSIRGYSFNRVFMWKINEQYHARFVGMNLYRNAIYMTLARENLKQKILYPEKAR</sequence>
<dbReference type="PATRIC" id="fig|458.5.peg.2409"/>
<dbReference type="EMBL" id="LNYT01000022">
    <property type="protein sequence ID" value="KTD45514.1"/>
    <property type="molecule type" value="Genomic_DNA"/>
</dbReference>
<dbReference type="STRING" id="458.Lrub_2311"/>
<dbReference type="AlphaFoldDB" id="A0A0W0XLL3"/>
<comment type="caution">
    <text evidence="1">The sequence shown here is derived from an EMBL/GenBank/DDBJ whole genome shotgun (WGS) entry which is preliminary data.</text>
</comment>
<organism evidence="1 2">
    <name type="scientific">Legionella rubrilucens</name>
    <dbReference type="NCBI Taxonomy" id="458"/>
    <lineage>
        <taxon>Bacteria</taxon>
        <taxon>Pseudomonadati</taxon>
        <taxon>Pseudomonadota</taxon>
        <taxon>Gammaproteobacteria</taxon>
        <taxon>Legionellales</taxon>
        <taxon>Legionellaceae</taxon>
        <taxon>Legionella</taxon>
    </lineage>
</organism>
<dbReference type="RefSeq" id="WP_058532307.1">
    <property type="nucleotide sequence ID" value="NZ_CAAAIN010000002.1"/>
</dbReference>
<gene>
    <name evidence="1" type="ORF">Lrub_2311</name>
</gene>
<dbReference type="Proteomes" id="UP000054608">
    <property type="component" value="Unassembled WGS sequence"/>
</dbReference>
<evidence type="ECO:0000313" key="2">
    <source>
        <dbReference type="Proteomes" id="UP000054608"/>
    </source>
</evidence>
<reference evidence="1 2" key="1">
    <citation type="submission" date="2015-11" db="EMBL/GenBank/DDBJ databases">
        <title>Genomic analysis of 38 Legionella species identifies large and diverse effector repertoires.</title>
        <authorList>
            <person name="Burstein D."/>
            <person name="Amaro F."/>
            <person name="Zusman T."/>
            <person name="Lifshitz Z."/>
            <person name="Cohen O."/>
            <person name="Gilbert J.A."/>
            <person name="Pupko T."/>
            <person name="Shuman H.A."/>
            <person name="Segal G."/>
        </authorList>
    </citation>
    <scope>NUCLEOTIDE SEQUENCE [LARGE SCALE GENOMIC DNA]</scope>
    <source>
        <strain evidence="1 2">WA-270A-C2</strain>
    </source>
</reference>